<dbReference type="Gene3D" id="2.160.20.120">
    <property type="match status" value="1"/>
</dbReference>
<accession>A0ABV4CV20</accession>
<protein>
    <submittedName>
        <fullName evidence="3">DUF2807 domain-containing protein</fullName>
    </submittedName>
</protein>
<feature type="domain" description="Putative auto-transporter adhesin head GIN" evidence="2">
    <location>
        <begin position="40"/>
        <end position="206"/>
    </location>
</feature>
<gene>
    <name evidence="3" type="ORF">AAK873_06305</name>
</gene>
<proteinExistence type="predicted"/>
<evidence type="ECO:0000313" key="3">
    <source>
        <dbReference type="EMBL" id="MEY8245228.1"/>
    </source>
</evidence>
<dbReference type="EMBL" id="JBCLPP010000014">
    <property type="protein sequence ID" value="MEY8245228.1"/>
    <property type="molecule type" value="Genomic_DNA"/>
</dbReference>
<name>A0ABV4CV20_9BACT</name>
<dbReference type="RefSeq" id="WP_121699558.1">
    <property type="nucleotide sequence ID" value="NZ_JBCLPP010000014.1"/>
</dbReference>
<organism evidence="3 4">
    <name type="scientific">Heminiphilus faecis</name>
    <dbReference type="NCBI Taxonomy" id="2601703"/>
    <lineage>
        <taxon>Bacteria</taxon>
        <taxon>Pseudomonadati</taxon>
        <taxon>Bacteroidota</taxon>
        <taxon>Bacteroidia</taxon>
        <taxon>Bacteroidales</taxon>
        <taxon>Muribaculaceae</taxon>
        <taxon>Heminiphilus</taxon>
    </lineage>
</organism>
<evidence type="ECO:0000259" key="2">
    <source>
        <dbReference type="Pfam" id="PF10988"/>
    </source>
</evidence>
<dbReference type="Pfam" id="PF10988">
    <property type="entry name" value="DUF2807"/>
    <property type="match status" value="1"/>
</dbReference>
<feature type="signal peptide" evidence="1">
    <location>
        <begin position="1"/>
        <end position="20"/>
    </location>
</feature>
<keyword evidence="1" id="KW-0732">Signal</keyword>
<dbReference type="Proteomes" id="UP001565200">
    <property type="component" value="Unassembled WGS sequence"/>
</dbReference>
<evidence type="ECO:0000313" key="4">
    <source>
        <dbReference type="Proteomes" id="UP001565200"/>
    </source>
</evidence>
<reference evidence="3 4" key="1">
    <citation type="submission" date="2024-03" db="EMBL/GenBank/DDBJ databases">
        <title>Mouse gut bacterial collection (mGBC) of GemPharmatech.</title>
        <authorList>
            <person name="He Y."/>
            <person name="Dong L."/>
            <person name="Wu D."/>
            <person name="Gao X."/>
            <person name="Lin Z."/>
        </authorList>
    </citation>
    <scope>NUCLEOTIDE SEQUENCE [LARGE SCALE GENOMIC DNA]</scope>
    <source>
        <strain evidence="3 4">54-13</strain>
    </source>
</reference>
<comment type="caution">
    <text evidence="3">The sequence shown here is derived from an EMBL/GenBank/DDBJ whole genome shotgun (WGS) entry which is preliminary data.</text>
</comment>
<keyword evidence="4" id="KW-1185">Reference proteome</keyword>
<feature type="chain" id="PRO_5046947850" evidence="1">
    <location>
        <begin position="21"/>
        <end position="264"/>
    </location>
</feature>
<evidence type="ECO:0000256" key="1">
    <source>
        <dbReference type="SAM" id="SignalP"/>
    </source>
</evidence>
<dbReference type="InterPro" id="IPR021255">
    <property type="entry name" value="DUF2807"/>
</dbReference>
<sequence length="264" mass="27658">MNRFLSTLICGTALMMSVTANCKTIKASKNYVTKNVAVEHFSAITTTSSVDVKYSQSPVTKIEIYAPDNVIDYVDVRVSGNTLKIGYKKVSGGLSIYGNKKTEVRVSAPMVTSFNTASSGDIDIKTPLKIQGEVVFNTGSSGDIDAGNITCEKLTAKTNSSGDIEISSVKCVALNAYTGSSGDIDIKNAVAKTVTASTSSSGDIKISGTCDMAEFTTRSSGDIDADNLKAINVKATTLSSGDISCYATGNKEISKNSSGSIHCR</sequence>